<evidence type="ECO:0000256" key="3">
    <source>
        <dbReference type="ARBA" id="ARBA00022679"/>
    </source>
</evidence>
<evidence type="ECO:0000256" key="4">
    <source>
        <dbReference type="ARBA" id="ARBA00047942"/>
    </source>
</evidence>
<comment type="catalytic activity">
    <reaction evidence="4">
        <text>a 2'-deoxyadenosine in DNA + S-adenosyl-L-methionine = an N(6)-methyl-2'-deoxyadenosine in DNA + S-adenosyl-L-homocysteine + H(+)</text>
        <dbReference type="Rhea" id="RHEA:15197"/>
        <dbReference type="Rhea" id="RHEA-COMP:12418"/>
        <dbReference type="Rhea" id="RHEA-COMP:12419"/>
        <dbReference type="ChEBI" id="CHEBI:15378"/>
        <dbReference type="ChEBI" id="CHEBI:57856"/>
        <dbReference type="ChEBI" id="CHEBI:59789"/>
        <dbReference type="ChEBI" id="CHEBI:90615"/>
        <dbReference type="ChEBI" id="CHEBI:90616"/>
        <dbReference type="EC" id="2.1.1.72"/>
    </reaction>
</comment>
<keyword evidence="2" id="KW-0489">Methyltransferase</keyword>
<sequence>MSVRVTGEEPQLSVAARSAARKAAAATFAEKWAGRGYEKGDTHSFWLELLRTVVGLEDTTTSASFEHRTSAGGFIDVWVPEAKTMIEQKSLGVDLDKPELRQNVMVTPFEQVKRYADTLPNSQRPDFIIVCNFEEFRIHDLDVEDPANHYTSFRLDELPEQFHLLDFLKDPERRRIEREARVSLDAGALIGKVYDLLRGQFADPDEPANLHSLNVLCVRLVFCLFAEDAGLFPKDAFFRYLDGLQARSVRGALKELFVYLRTKPENRDPYASDELKAFPYVNGGLFEEVVEVPPFTDEILAVLLNEVSRGTDWSKISPTIFGGVFESTLNPQTRRSGGMHYTSPENIHRLIDPLFLDGLKAELDDILADAGASERKRNGELRRFHEKLGSLTFFETFMPRWIQTRANYDLAA</sequence>
<name>A0ABT9N8V0_9ACTO</name>
<organism evidence="7 8">
    <name type="scientific">Arcanobacterium wilhelmae</name>
    <dbReference type="NCBI Taxonomy" id="1803177"/>
    <lineage>
        <taxon>Bacteria</taxon>
        <taxon>Bacillati</taxon>
        <taxon>Actinomycetota</taxon>
        <taxon>Actinomycetes</taxon>
        <taxon>Actinomycetales</taxon>
        <taxon>Actinomycetaceae</taxon>
        <taxon>Arcanobacterium</taxon>
    </lineage>
</organism>
<keyword evidence="8" id="KW-1185">Reference proteome</keyword>
<dbReference type="InterPro" id="IPR046817">
    <property type="entry name" value="MmeI_N"/>
</dbReference>
<keyword evidence="3" id="KW-0808">Transferase</keyword>
<reference evidence="7 8" key="1">
    <citation type="submission" date="2023-07" db="EMBL/GenBank/DDBJ databases">
        <title>Sequencing the genomes of 1000 actinobacteria strains.</title>
        <authorList>
            <person name="Klenk H.-P."/>
        </authorList>
    </citation>
    <scope>NUCLEOTIDE SEQUENCE [LARGE SCALE GENOMIC DNA]</scope>
    <source>
        <strain evidence="7 8">DSM 102162</strain>
    </source>
</reference>
<evidence type="ECO:0000256" key="2">
    <source>
        <dbReference type="ARBA" id="ARBA00022603"/>
    </source>
</evidence>
<dbReference type="EC" id="2.1.1.72" evidence="1"/>
<evidence type="ECO:0000259" key="6">
    <source>
        <dbReference type="Pfam" id="PF20465"/>
    </source>
</evidence>
<protein>
    <recommendedName>
        <fullName evidence="1">site-specific DNA-methyltransferase (adenine-specific)</fullName>
        <ecNumber evidence="1">2.1.1.72</ecNumber>
    </recommendedName>
</protein>
<dbReference type="InterPro" id="IPR050953">
    <property type="entry name" value="N4_N6_ade-DNA_methylase"/>
</dbReference>
<evidence type="ECO:0000259" key="5">
    <source>
        <dbReference type="Pfam" id="PF20464"/>
    </source>
</evidence>
<feature type="domain" description="MmeI-like helicase spacer" evidence="6">
    <location>
        <begin position="211"/>
        <end position="286"/>
    </location>
</feature>
<dbReference type="InterPro" id="IPR029063">
    <property type="entry name" value="SAM-dependent_MTases_sf"/>
</dbReference>
<dbReference type="PANTHER" id="PTHR33841">
    <property type="entry name" value="DNA METHYLTRANSFERASE YEEA-RELATED"/>
    <property type="match status" value="1"/>
</dbReference>
<dbReference type="Pfam" id="PF20464">
    <property type="entry name" value="MmeI_N"/>
    <property type="match status" value="1"/>
</dbReference>
<dbReference type="InterPro" id="IPR046819">
    <property type="entry name" value="MmeI_hel"/>
</dbReference>
<dbReference type="SUPFAM" id="SSF53335">
    <property type="entry name" value="S-adenosyl-L-methionine-dependent methyltransferases"/>
    <property type="match status" value="1"/>
</dbReference>
<accession>A0ABT9N8V0</accession>
<proteinExistence type="predicted"/>
<comment type="caution">
    <text evidence="7">The sequence shown here is derived from an EMBL/GenBank/DDBJ whole genome shotgun (WGS) entry which is preliminary data.</text>
</comment>
<dbReference type="RefSeq" id="WP_307014039.1">
    <property type="nucleotide sequence ID" value="NZ_JAUSQW010000001.1"/>
</dbReference>
<dbReference type="Pfam" id="PF20465">
    <property type="entry name" value="MmeI_hel"/>
    <property type="match status" value="1"/>
</dbReference>
<dbReference type="PANTHER" id="PTHR33841:SF1">
    <property type="entry name" value="DNA METHYLTRANSFERASE A"/>
    <property type="match status" value="1"/>
</dbReference>
<evidence type="ECO:0000256" key="1">
    <source>
        <dbReference type="ARBA" id="ARBA00011900"/>
    </source>
</evidence>
<evidence type="ECO:0000313" key="8">
    <source>
        <dbReference type="Proteomes" id="UP001235966"/>
    </source>
</evidence>
<dbReference type="Proteomes" id="UP001235966">
    <property type="component" value="Unassembled WGS sequence"/>
</dbReference>
<dbReference type="EMBL" id="JAUSQW010000001">
    <property type="protein sequence ID" value="MDP9800134.1"/>
    <property type="molecule type" value="Genomic_DNA"/>
</dbReference>
<gene>
    <name evidence="7" type="ORF">J2S49_000210</name>
</gene>
<feature type="domain" description="MmeI-like N-terminal" evidence="5">
    <location>
        <begin position="24"/>
        <end position="198"/>
    </location>
</feature>
<evidence type="ECO:0000313" key="7">
    <source>
        <dbReference type="EMBL" id="MDP9800134.1"/>
    </source>
</evidence>